<protein>
    <recommendedName>
        <fullName evidence="13">Amine oxidase</fullName>
        <ecNumber evidence="13">1.4.3.-</ecNumber>
    </recommendedName>
</protein>
<keyword evidence="4 12" id="KW-0479">Metal-binding</keyword>
<feature type="binding site" evidence="12">
    <location>
        <position position="817"/>
    </location>
    <ligand>
        <name>a divalent metal cation</name>
        <dbReference type="ChEBI" id="CHEBI:60240"/>
    </ligand>
</feature>
<dbReference type="GO" id="GO:0009308">
    <property type="term" value="P:amine metabolic process"/>
    <property type="evidence" value="ECO:0007669"/>
    <property type="project" value="UniProtKB-UniRule"/>
</dbReference>
<feature type="region of interest" description="Disordered" evidence="14">
    <location>
        <begin position="882"/>
        <end position="912"/>
    </location>
</feature>
<feature type="domain" description="Copper amine oxidase catalytic" evidence="15">
    <location>
        <begin position="232"/>
        <end position="646"/>
    </location>
</feature>
<feature type="active site" description="Proton donor/acceptor" evidence="11">
    <location>
        <position position="817"/>
    </location>
</feature>
<keyword evidence="5 9" id="KW-0801">TPQ</keyword>
<feature type="active site" description="Proton acceptor" evidence="9">
    <location>
        <position position="304"/>
    </location>
</feature>
<feature type="modified residue" description="2',4',5'-topaquinone" evidence="10">
    <location>
        <position position="405"/>
    </location>
</feature>
<dbReference type="RefSeq" id="XP_014175958.1">
    <property type="nucleotide sequence ID" value="XM_014320483.1"/>
</dbReference>
<keyword evidence="12" id="KW-0862">Zinc</keyword>
<keyword evidence="6 13" id="KW-0560">Oxidoreductase</keyword>
<dbReference type="SUPFAM" id="SSF49998">
    <property type="entry name" value="Amine oxidase catalytic domain"/>
    <property type="match status" value="1"/>
</dbReference>
<organism evidence="18">
    <name type="scientific">Grosmannia clavigera (strain kw1407 / UAMH 11150)</name>
    <name type="common">Blue stain fungus</name>
    <name type="synonym">Graphiocladiella clavigera</name>
    <dbReference type="NCBI Taxonomy" id="655863"/>
    <lineage>
        <taxon>Eukaryota</taxon>
        <taxon>Fungi</taxon>
        <taxon>Dikarya</taxon>
        <taxon>Ascomycota</taxon>
        <taxon>Pezizomycotina</taxon>
        <taxon>Sordariomycetes</taxon>
        <taxon>Sordariomycetidae</taxon>
        <taxon>Ophiostomatales</taxon>
        <taxon>Ophiostomataceae</taxon>
        <taxon>Leptographium</taxon>
    </lineage>
</organism>
<comment type="cofactor">
    <cofactor evidence="12">
        <name>Zn(2+)</name>
        <dbReference type="ChEBI" id="CHEBI:29105"/>
    </cofactor>
    <text evidence="12">Binds 1 divalent metal cation per subunit.</text>
</comment>
<dbReference type="GO" id="GO:0048038">
    <property type="term" value="F:quinone binding"/>
    <property type="evidence" value="ECO:0007669"/>
    <property type="project" value="InterPro"/>
</dbReference>
<evidence type="ECO:0000259" key="16">
    <source>
        <dbReference type="Pfam" id="PF08450"/>
    </source>
</evidence>
<dbReference type="Gene3D" id="2.70.98.20">
    <property type="entry name" value="Copper amine oxidase, catalytic domain"/>
    <property type="match status" value="1"/>
</dbReference>
<keyword evidence="8" id="KW-1015">Disulfide bond</keyword>
<sequence length="912" mass="101404">MTAPADYSHPLDPATAEEIQLAIDLVKKSFAPTALHFKAAGLDEPPKKQLRAYLEAEHGGLPLPKVPRCVFLIWYIKRSPRLFEAVVDVTSGKLVYQKELSRDFHGPVDRTELNEAAQVVLDSLDVEKEFVRLGIEKSSVVLDPWDYGVFLYRKNPKNNDVDSSHYSFPLDFMVIVNLCSMTVEKITRLPLGADESTTEGAGVPLRETDPVEPEYDHRLQKKLPRTTLKPYNVVQPEGASFTVKGHLIEWEKWRFRVGFNWREGLTIHDVHFMGRSTFYRLSLSEMFVPYGDPRSPIYRKGAFDLGNVGAGMTANNLQRGFCHLSYCLLLTNPPPVGCDCLGTIKYVSGHVVDADGTPSERPNAICIHEIDSGIQWKHTNHRTGKATVVRKRQLVLQMIITVANYEYIFAWIFDQSGEISFETRATGILSTQPVDADSAIPFGTRVADGVMAPFHQHLFNVRIDPAVDGHANSLVYADSVAMSWDQKLNPLGTGYVSVETTVQRAGPVPDSLPDGRVFKIVNPAVRNRVSHTPVGYKIVPIRSQMLLAQPGSWHWKRSEFAEAALWVTKYQDRRLFPAGDYTNQSLGGTGIKSWVRDPDFVVDEDIVIWHTFGFTHNPRVEDFPIMPAEIVQMHLKPFNFCEYNPTNDVPPSNQAFNKSTLYEDVAKGSAGACSGTCGQGIAHVGEDGRWTELCEVVKDDRANLVRINDSAVDQKGRLWFAEFELAFETPGDGPHLSKGHKACGKLYSYSADGTLVEHESSGISCGNGIGWTSDGSVMLFTDSIQKIIWGYDFDAETGSLSNKRIVVDLSSGDGEPDGLLVDTEDNIYSFLWEGSGVHKYDMSGKLVQRWDLNAWRVTHGAWIGADLDQLMVASALTDDRSEKWPGEEGGSLFKIVNPGGRGTPKNKFGRAA</sequence>
<dbReference type="InParanoid" id="F0X7N6"/>
<evidence type="ECO:0000259" key="15">
    <source>
        <dbReference type="Pfam" id="PF01179"/>
    </source>
</evidence>
<dbReference type="Proteomes" id="UP000007796">
    <property type="component" value="Unassembled WGS sequence"/>
</dbReference>
<dbReference type="AlphaFoldDB" id="F0X7N6"/>
<dbReference type="OrthoDB" id="5379943at2759"/>
<evidence type="ECO:0000256" key="14">
    <source>
        <dbReference type="SAM" id="MobiDB-lite"/>
    </source>
</evidence>
<dbReference type="PROSITE" id="PS01164">
    <property type="entry name" value="COPPER_AMINE_OXID_1"/>
    <property type="match status" value="1"/>
</dbReference>
<dbReference type="Pfam" id="PF01179">
    <property type="entry name" value="Cu_amine_oxid"/>
    <property type="match status" value="1"/>
</dbReference>
<evidence type="ECO:0000256" key="9">
    <source>
        <dbReference type="PIRSR" id="PIRSR600269-50"/>
    </source>
</evidence>
<evidence type="ECO:0000256" key="13">
    <source>
        <dbReference type="RuleBase" id="RU000672"/>
    </source>
</evidence>
<evidence type="ECO:0000256" key="6">
    <source>
        <dbReference type="ARBA" id="ARBA00023002"/>
    </source>
</evidence>
<evidence type="ECO:0000256" key="3">
    <source>
        <dbReference type="ARBA" id="ARBA00011738"/>
    </source>
</evidence>
<dbReference type="eggNOG" id="KOG4499">
    <property type="taxonomic scope" value="Eukaryota"/>
</dbReference>
<comment type="PTM">
    <text evidence="10 13">Topaquinone (TPQ) is generated by copper-dependent autoxidation of a specific tyrosyl residue.</text>
</comment>
<gene>
    <name evidence="17" type="ORF">CMQ_6797</name>
</gene>
<dbReference type="GeneID" id="25980269"/>
<dbReference type="InterPro" id="IPR011042">
    <property type="entry name" value="6-blade_b-propeller_TolB-like"/>
</dbReference>
<dbReference type="InterPro" id="IPR000269">
    <property type="entry name" value="Cu_amine_oxidase"/>
</dbReference>
<dbReference type="STRING" id="655863.F0X7N6"/>
<dbReference type="PRINTS" id="PR01790">
    <property type="entry name" value="SMP30FAMILY"/>
</dbReference>
<comment type="cofactor">
    <cofactor evidence="13">
        <name>Cu cation</name>
        <dbReference type="ChEBI" id="CHEBI:23378"/>
    </cofactor>
    <text evidence="13">Contains 1 topaquinone per subunit.</text>
</comment>
<evidence type="ECO:0000256" key="4">
    <source>
        <dbReference type="ARBA" id="ARBA00022723"/>
    </source>
</evidence>
<evidence type="ECO:0000256" key="10">
    <source>
        <dbReference type="PIRSR" id="PIRSR600269-51"/>
    </source>
</evidence>
<feature type="active site" description="Schiff-base intermediate with substrate; via topaquinone" evidence="9">
    <location>
        <position position="405"/>
    </location>
</feature>
<dbReference type="Gene3D" id="2.120.10.30">
    <property type="entry name" value="TolB, C-terminal domain"/>
    <property type="match status" value="1"/>
</dbReference>
<feature type="binding site" evidence="12">
    <location>
        <position position="706"/>
    </location>
    <ligand>
        <name>substrate</name>
    </ligand>
</feature>
<accession>F0X7N6</accession>
<dbReference type="GO" id="GO:0005507">
    <property type="term" value="F:copper ion binding"/>
    <property type="evidence" value="ECO:0007669"/>
    <property type="project" value="InterPro"/>
</dbReference>
<keyword evidence="7 13" id="KW-0186">Copper</keyword>
<dbReference type="SUPFAM" id="SSF54416">
    <property type="entry name" value="Amine oxidase N-terminal region"/>
    <property type="match status" value="2"/>
</dbReference>
<dbReference type="InterPro" id="IPR015798">
    <property type="entry name" value="Cu_amine_oxidase_C"/>
</dbReference>
<dbReference type="eggNOG" id="KOG1186">
    <property type="taxonomic scope" value="Eukaryota"/>
</dbReference>
<feature type="domain" description="SMP-30/Gluconolactonase/LRE-like region" evidence="16">
    <location>
        <begin position="678"/>
        <end position="875"/>
    </location>
</feature>
<dbReference type="InterPro" id="IPR049948">
    <property type="entry name" value="Cu_Am_ox_TPQ-bd"/>
</dbReference>
<keyword evidence="18" id="KW-1185">Reference proteome</keyword>
<comment type="similarity">
    <text evidence="2 13">Belongs to the copper/topaquinone oxidase family.</text>
</comment>
<dbReference type="Pfam" id="PF08450">
    <property type="entry name" value="SGL"/>
    <property type="match status" value="1"/>
</dbReference>
<evidence type="ECO:0000313" key="17">
    <source>
        <dbReference type="EMBL" id="EFX06476.1"/>
    </source>
</evidence>
<dbReference type="EMBL" id="GL629729">
    <property type="protein sequence ID" value="EFX06476.1"/>
    <property type="molecule type" value="Genomic_DNA"/>
</dbReference>
<dbReference type="Gene3D" id="3.10.450.40">
    <property type="match status" value="2"/>
</dbReference>
<proteinExistence type="inferred from homology"/>
<dbReference type="InterPro" id="IPR016182">
    <property type="entry name" value="Cu_amine_oxidase_N-reg"/>
</dbReference>
<dbReference type="PANTHER" id="PTHR10638">
    <property type="entry name" value="COPPER AMINE OXIDASE"/>
    <property type="match status" value="1"/>
</dbReference>
<comment type="subunit">
    <text evidence="3">Homodimer.</text>
</comment>
<dbReference type="HOGENOM" id="CLU_011500_3_1_1"/>
<evidence type="ECO:0000256" key="7">
    <source>
        <dbReference type="ARBA" id="ARBA00023008"/>
    </source>
</evidence>
<evidence type="ECO:0000256" key="8">
    <source>
        <dbReference type="ARBA" id="ARBA00023157"/>
    </source>
</evidence>
<evidence type="ECO:0000256" key="2">
    <source>
        <dbReference type="ARBA" id="ARBA00007983"/>
    </source>
</evidence>
<evidence type="ECO:0000256" key="12">
    <source>
        <dbReference type="PIRSR" id="PIRSR605511-2"/>
    </source>
</evidence>
<reference evidence="17 18" key="1">
    <citation type="journal article" date="2011" name="Proc. Natl. Acad. Sci. U.S.A.">
        <title>Genome and transcriptome analyses of the mountain pine beetle-fungal symbiont Grosmannia clavigera, a lodgepole pine pathogen.</title>
        <authorList>
            <person name="DiGuistini S."/>
            <person name="Wang Y."/>
            <person name="Liao N.Y."/>
            <person name="Taylor G."/>
            <person name="Tanguay P."/>
            <person name="Feau N."/>
            <person name="Henrissat B."/>
            <person name="Chan S.K."/>
            <person name="Hesse-Orce U."/>
            <person name="Alamouti S.M."/>
            <person name="Tsui C.K.M."/>
            <person name="Docking R.T."/>
            <person name="Levasseur A."/>
            <person name="Haridas S."/>
            <person name="Robertson G."/>
            <person name="Birol I."/>
            <person name="Holt R.A."/>
            <person name="Marra M.A."/>
            <person name="Hamelin R.C."/>
            <person name="Hirst M."/>
            <person name="Jones S.J.M."/>
            <person name="Bohlmann J."/>
            <person name="Breuil C."/>
        </authorList>
    </citation>
    <scope>NUCLEOTIDE SEQUENCE [LARGE SCALE GENOMIC DNA]</scope>
    <source>
        <strain evidence="18">kw1407 / UAMH 11150</strain>
    </source>
</reference>
<dbReference type="PANTHER" id="PTHR10638:SF91">
    <property type="entry name" value="AMINE OXIDASE"/>
    <property type="match status" value="1"/>
</dbReference>
<feature type="binding site" evidence="12">
    <location>
        <position position="708"/>
    </location>
    <ligand>
        <name>substrate</name>
    </ligand>
</feature>
<evidence type="ECO:0000256" key="11">
    <source>
        <dbReference type="PIRSR" id="PIRSR605511-1"/>
    </source>
</evidence>
<feature type="binding site" evidence="12">
    <location>
        <position position="767"/>
    </location>
    <ligand>
        <name>a divalent metal cation</name>
        <dbReference type="ChEBI" id="CHEBI:60240"/>
    </ligand>
</feature>
<dbReference type="InterPro" id="IPR036460">
    <property type="entry name" value="Cu_amine_oxidase_C_sf"/>
</dbReference>
<dbReference type="EC" id="1.4.3.-" evidence="13"/>
<name>F0X7N6_GROCL</name>
<dbReference type="InterPro" id="IPR005511">
    <property type="entry name" value="SMP-30"/>
</dbReference>
<evidence type="ECO:0000256" key="5">
    <source>
        <dbReference type="ARBA" id="ARBA00022772"/>
    </source>
</evidence>
<dbReference type="FunFam" id="2.70.98.20:FF:000001">
    <property type="entry name" value="Amine oxidase"/>
    <property type="match status" value="1"/>
</dbReference>
<dbReference type="SUPFAM" id="SSF63829">
    <property type="entry name" value="Calcium-dependent phosphotriesterase"/>
    <property type="match status" value="1"/>
</dbReference>
<comment type="cofactor">
    <cofactor evidence="1">
        <name>Cu cation</name>
        <dbReference type="ChEBI" id="CHEBI:23378"/>
    </cofactor>
</comment>
<evidence type="ECO:0000313" key="18">
    <source>
        <dbReference type="Proteomes" id="UP000007796"/>
    </source>
</evidence>
<dbReference type="InterPro" id="IPR013658">
    <property type="entry name" value="SGL"/>
</dbReference>
<dbReference type="GO" id="GO:0008131">
    <property type="term" value="F:primary methylamine oxidase activity"/>
    <property type="evidence" value="ECO:0007669"/>
    <property type="project" value="InterPro"/>
</dbReference>
<evidence type="ECO:0000256" key="1">
    <source>
        <dbReference type="ARBA" id="ARBA00001935"/>
    </source>
</evidence>